<evidence type="ECO:0000313" key="2">
    <source>
        <dbReference type="Proteomes" id="UP000010420"/>
    </source>
</evidence>
<dbReference type="PATRIC" id="fig|545697.3.peg.497"/>
<proteinExistence type="predicted"/>
<keyword evidence="2" id="KW-1185">Reference proteome</keyword>
<dbReference type="STRING" id="545697.HMPREF0216_00505"/>
<reference evidence="1 2" key="1">
    <citation type="submission" date="2012-05" db="EMBL/GenBank/DDBJ databases">
        <authorList>
            <person name="Weinstock G."/>
            <person name="Sodergren E."/>
            <person name="Lobos E.A."/>
            <person name="Fulton L."/>
            <person name="Fulton R."/>
            <person name="Courtney L."/>
            <person name="Fronick C."/>
            <person name="O'Laughlin M."/>
            <person name="Godfrey J."/>
            <person name="Wilson R.M."/>
            <person name="Miner T."/>
            <person name="Farmer C."/>
            <person name="Delehaunty K."/>
            <person name="Cordes M."/>
            <person name="Minx P."/>
            <person name="Tomlinson C."/>
            <person name="Chen J."/>
            <person name="Wollam A."/>
            <person name="Pepin K.H."/>
            <person name="Bhonagiri V."/>
            <person name="Zhang X."/>
            <person name="Suruliraj S."/>
            <person name="Warren W."/>
            <person name="Mitreva M."/>
            <person name="Mardis E.R."/>
            <person name="Wilson R.K."/>
        </authorList>
    </citation>
    <scope>NUCLEOTIDE SEQUENCE [LARGE SCALE GENOMIC DNA]</scope>
    <source>
        <strain evidence="1 2">DSM 1785</strain>
    </source>
</reference>
<dbReference type="OrthoDB" id="1912538at2"/>
<accession>L1QMI3</accession>
<evidence type="ECO:0000313" key="1">
    <source>
        <dbReference type="EMBL" id="EKY28910.1"/>
    </source>
</evidence>
<comment type="caution">
    <text evidence="1">The sequence shown here is derived from an EMBL/GenBank/DDBJ whole genome shotgun (WGS) entry which is preliminary data.</text>
</comment>
<protein>
    <submittedName>
        <fullName evidence="1">Uncharacterized protein</fullName>
    </submittedName>
</protein>
<organism evidence="1 2">
    <name type="scientific">Clostridium celatum DSM 1785</name>
    <dbReference type="NCBI Taxonomy" id="545697"/>
    <lineage>
        <taxon>Bacteria</taxon>
        <taxon>Bacillati</taxon>
        <taxon>Bacillota</taxon>
        <taxon>Clostridia</taxon>
        <taxon>Eubacteriales</taxon>
        <taxon>Clostridiaceae</taxon>
        <taxon>Clostridium</taxon>
    </lineage>
</organism>
<dbReference type="Proteomes" id="UP000010420">
    <property type="component" value="Unassembled WGS sequence"/>
</dbReference>
<dbReference type="EMBL" id="AMEZ01000015">
    <property type="protein sequence ID" value="EKY28910.1"/>
    <property type="molecule type" value="Genomic_DNA"/>
</dbReference>
<dbReference type="AlphaFoldDB" id="L1QMI3"/>
<dbReference type="RefSeq" id="WP_005210657.1">
    <property type="nucleotide sequence ID" value="NZ_KB291609.1"/>
</dbReference>
<dbReference type="eggNOG" id="ENOG5030G0B">
    <property type="taxonomic scope" value="Bacteria"/>
</dbReference>
<sequence>MKIKMVCDRDNETKDIELPMDESELLKIQGQVLDRDTIGYIEGIDVNYYDESGNKIDNIFLLNRQLQG</sequence>
<name>L1QMI3_9CLOT</name>
<dbReference type="HOGENOM" id="CLU_2786639_0_0_9"/>
<gene>
    <name evidence="1" type="ORF">HMPREF0216_00505</name>
</gene>